<feature type="region of interest" description="Disordered" evidence="11">
    <location>
        <begin position="718"/>
        <end position="749"/>
    </location>
</feature>
<feature type="domain" description="SecDF P1 head subdomain" evidence="13">
    <location>
        <begin position="122"/>
        <end position="235"/>
    </location>
</feature>
<feature type="transmembrane region" description="Helical" evidence="9">
    <location>
        <begin position="615"/>
        <end position="634"/>
    </location>
</feature>
<keyword evidence="15" id="KW-1185">Reference proteome</keyword>
<dbReference type="InterPro" id="IPR005791">
    <property type="entry name" value="SecD"/>
</dbReference>
<feature type="transmembrane region" description="Helical" evidence="9">
    <location>
        <begin position="310"/>
        <end position="331"/>
    </location>
</feature>
<evidence type="ECO:0000256" key="9">
    <source>
        <dbReference type="HAMAP-Rule" id="MF_01463"/>
    </source>
</evidence>
<keyword evidence="6 9" id="KW-1133">Transmembrane helix</keyword>
<dbReference type="InterPro" id="IPR048634">
    <property type="entry name" value="SecD_SecF_C"/>
</dbReference>
<dbReference type="NCBIfam" id="TIGR00916">
    <property type="entry name" value="2A0604s01"/>
    <property type="match status" value="2"/>
</dbReference>
<keyword evidence="4 9" id="KW-0812">Transmembrane</keyword>
<evidence type="ECO:0000256" key="10">
    <source>
        <dbReference type="HAMAP-Rule" id="MF_01464"/>
    </source>
</evidence>
<dbReference type="GO" id="GO:0015450">
    <property type="term" value="F:protein-transporting ATPase activity"/>
    <property type="evidence" value="ECO:0007669"/>
    <property type="project" value="InterPro"/>
</dbReference>
<feature type="transmembrane region" description="Helical" evidence="9">
    <location>
        <begin position="352"/>
        <end position="374"/>
    </location>
</feature>
<dbReference type="InterPro" id="IPR055344">
    <property type="entry name" value="SecD_SecF_C_bact"/>
</dbReference>
<evidence type="ECO:0000256" key="8">
    <source>
        <dbReference type="ARBA" id="ARBA00023136"/>
    </source>
</evidence>
<dbReference type="HAMAP" id="MF_01463_B">
    <property type="entry name" value="SecD_B"/>
    <property type="match status" value="1"/>
</dbReference>
<feature type="transmembrane region" description="Helical" evidence="9">
    <location>
        <begin position="689"/>
        <end position="713"/>
    </location>
</feature>
<feature type="transmembrane region" description="Helical" evidence="9">
    <location>
        <begin position="285"/>
        <end position="304"/>
    </location>
</feature>
<evidence type="ECO:0000259" key="12">
    <source>
        <dbReference type="Pfam" id="PF02355"/>
    </source>
</evidence>
<evidence type="ECO:0000256" key="6">
    <source>
        <dbReference type="ARBA" id="ARBA00022989"/>
    </source>
</evidence>
<keyword evidence="5 9" id="KW-0653">Protein transport</keyword>
<feature type="domain" description="Protein export membrane protein SecD/SecF C-terminal" evidence="12">
    <location>
        <begin position="246"/>
        <end position="403"/>
    </location>
</feature>
<dbReference type="NCBIfam" id="TIGR00966">
    <property type="entry name" value="transloc_SecF"/>
    <property type="match status" value="1"/>
</dbReference>
<dbReference type="GO" id="GO:0043952">
    <property type="term" value="P:protein transport by the Sec complex"/>
    <property type="evidence" value="ECO:0007669"/>
    <property type="project" value="UniProtKB-UniRule"/>
</dbReference>
<organism evidence="14 15">
    <name type="scientific">Zhenpiania hominis</name>
    <dbReference type="NCBI Taxonomy" id="2763644"/>
    <lineage>
        <taxon>Bacteria</taxon>
        <taxon>Bacillati</taxon>
        <taxon>Bacillota</taxon>
        <taxon>Clostridia</taxon>
        <taxon>Peptostreptococcales</taxon>
        <taxon>Anaerovoracaceae</taxon>
        <taxon>Zhenpiania</taxon>
    </lineage>
</organism>
<feature type="transmembrane region" description="Helical" evidence="9">
    <location>
        <begin position="665"/>
        <end position="683"/>
    </location>
</feature>
<feature type="transmembrane region" description="Helical" evidence="9">
    <location>
        <begin position="7"/>
        <end position="28"/>
    </location>
</feature>
<dbReference type="PRINTS" id="PR01755">
    <property type="entry name" value="SECFTRNLCASE"/>
</dbReference>
<dbReference type="Gene3D" id="1.20.1640.10">
    <property type="entry name" value="Multidrug efflux transporter AcrB transmembrane domain"/>
    <property type="match status" value="2"/>
</dbReference>
<evidence type="ECO:0000256" key="4">
    <source>
        <dbReference type="ARBA" id="ARBA00022692"/>
    </source>
</evidence>
<dbReference type="Pfam" id="PF02355">
    <property type="entry name" value="SecD_SecF_C"/>
    <property type="match status" value="2"/>
</dbReference>
<protein>
    <recommendedName>
        <fullName evidence="9 10">Multifunctional fusion protein</fullName>
    </recommendedName>
    <domain>
        <recommendedName>
            <fullName evidence="9">Protein translocase subunit SecD</fullName>
        </recommendedName>
    </domain>
    <domain>
        <recommendedName>
            <fullName evidence="10">Protein-export membrane protein SecF</fullName>
        </recommendedName>
    </domain>
</protein>
<proteinExistence type="inferred from homology"/>
<keyword evidence="7 9" id="KW-0811">Translocation</keyword>
<dbReference type="InterPro" id="IPR005665">
    <property type="entry name" value="SecF_bac"/>
</dbReference>
<feature type="transmembrane region" description="Helical" evidence="9">
    <location>
        <begin position="588"/>
        <end position="609"/>
    </location>
</feature>
<feature type="transmembrane region" description="Helical" evidence="9">
    <location>
        <begin position="443"/>
        <end position="461"/>
    </location>
</feature>
<dbReference type="InterPro" id="IPR054384">
    <property type="entry name" value="SecDF_P1_head"/>
</dbReference>
<dbReference type="Pfam" id="PF07549">
    <property type="entry name" value="Sec_GG"/>
    <property type="match status" value="2"/>
</dbReference>
<dbReference type="PANTHER" id="PTHR30081:SF1">
    <property type="entry name" value="PROTEIN TRANSLOCASE SUBUNIT SECD"/>
    <property type="match status" value="1"/>
</dbReference>
<keyword evidence="3 9" id="KW-1003">Cell membrane</keyword>
<dbReference type="Proteomes" id="UP000602647">
    <property type="component" value="Unassembled WGS sequence"/>
</dbReference>
<comment type="similarity">
    <text evidence="9">Belongs to the SecD/SecF family. SecD subfamily.</text>
</comment>
<evidence type="ECO:0000256" key="11">
    <source>
        <dbReference type="SAM" id="MobiDB-lite"/>
    </source>
</evidence>
<dbReference type="InterPro" id="IPR022813">
    <property type="entry name" value="SecD/SecF_arch_bac"/>
</dbReference>
<gene>
    <name evidence="9 14" type="primary">secD</name>
    <name evidence="10" type="synonym">secF</name>
    <name evidence="14" type="ORF">H9L42_04770</name>
</gene>
<accession>A0A923SQ19</accession>
<dbReference type="RefSeq" id="WP_187302244.1">
    <property type="nucleotide sequence ID" value="NZ_JACRYT010000003.1"/>
</dbReference>
<dbReference type="PANTHER" id="PTHR30081">
    <property type="entry name" value="PROTEIN-EXPORT MEMBRANE PROTEIN SEC"/>
    <property type="match status" value="1"/>
</dbReference>
<keyword evidence="8 9" id="KW-0472">Membrane</keyword>
<feature type="transmembrane region" description="Helical" evidence="9">
    <location>
        <begin position="258"/>
        <end position="278"/>
    </location>
</feature>
<dbReference type="GO" id="GO:0006605">
    <property type="term" value="P:protein targeting"/>
    <property type="evidence" value="ECO:0007669"/>
    <property type="project" value="UniProtKB-UniRule"/>
</dbReference>
<feature type="compositionally biased region" description="Basic and acidic residues" evidence="11">
    <location>
        <begin position="729"/>
        <end position="740"/>
    </location>
</feature>
<dbReference type="HAMAP" id="MF_01464_B">
    <property type="entry name" value="SecF_B"/>
    <property type="match status" value="1"/>
</dbReference>
<feature type="domain" description="Protein export membrane protein SecD/SecF C-terminal" evidence="12">
    <location>
        <begin position="541"/>
        <end position="717"/>
    </location>
</feature>
<dbReference type="Pfam" id="PF22599">
    <property type="entry name" value="SecDF_P1_head"/>
    <property type="match status" value="1"/>
</dbReference>
<comment type="subunit">
    <text evidence="9">Forms a complex with SecF. Part of the essential Sec protein translocation apparatus which comprises SecA, SecYEG and auxiliary proteins SecDF. Other proteins may also be involved.</text>
</comment>
<evidence type="ECO:0000313" key="14">
    <source>
        <dbReference type="EMBL" id="MBC6679136.1"/>
    </source>
</evidence>
<sequence length="749" mass="81456">MNTTLKRVLAILVILLIAFGWYVTLFGLGSVMEPTKDKIKLGLDIKGGVYVVMEAQTDLKGEELTDLMNQTQAVIEQRVNEMGLAEPVVTVEGQKRIRVELPGAEDAEEAIEQIGRTAQLQFALADGTIVLDGSNVKDANTGTADDGGYAVNLEFDSEGADLFAEATQTAYSGSVTSATEGVSNKAIMIILDDQIISAPVVDEPISGGVCQISGGFSQEEAQNLAALIRGGSLPVELVEVNSSVQSARIGFNALEQSVLAGAIGVVLIFIVMFVGYRIMGLAANIALMLYILIMLNVMALMGSVLTLPGIAGIILGIGMAVDANVVIFSRIREEMTEGKSIRSAVQSGFKRAMSTIIDSQVTTFIAAIILYQIGTSTVKGFAWTLMIGILASIFTAVLITHLYMAIISESKHFQKRGLYGVKPDNTTTFQIKRDLHFIKHRKIFYIVTVAIMVVGLAFGVVRGLNYGIDFTGGTMIQVDMGKQVAVSDVEKSIEKYNLDPEIIYSGENNQEIVIRTMEALNSDERTEVLDTLKADFEITDDDVIAQELFGPSVGKELRNNAILAILLSALCMLIYIRIRFSEWKFGGAALLGVLNDVLLVVAFYAIFHVQVNNPFIAGILTVVGYSINDTIVVFDRIRENLRYSRKGGTEELIDRSITQTLGRSLMTSFTTLIVMVPLMILTGEAVREFTLPLMVGVLAGACSSITICSPLYYEFSKRARKRSPKNGAKKKEEKKKKEQANKYPDGAQV</sequence>
<reference evidence="14" key="1">
    <citation type="submission" date="2020-08" db="EMBL/GenBank/DDBJ databases">
        <title>Genome public.</title>
        <authorList>
            <person name="Liu C."/>
            <person name="Sun Q."/>
        </authorList>
    </citation>
    <scope>NUCLEOTIDE SEQUENCE</scope>
    <source>
        <strain evidence="14">BX12</strain>
    </source>
</reference>
<keyword evidence="2 9" id="KW-0813">Transport</keyword>
<comment type="function">
    <text evidence="9">Part of the Sec protein translocase complex. Interacts with the SecYEG preprotein conducting channel. SecDF uses the proton motive force (PMF) to complete protein translocation after the ATP-dependent function of SecA.</text>
</comment>
<evidence type="ECO:0000259" key="13">
    <source>
        <dbReference type="Pfam" id="PF22599"/>
    </source>
</evidence>
<dbReference type="InterPro" id="IPR022645">
    <property type="entry name" value="SecD/SecF_bac"/>
</dbReference>
<feature type="compositionally biased region" description="Basic residues" evidence="11">
    <location>
        <begin position="718"/>
        <end position="728"/>
    </location>
</feature>
<evidence type="ECO:0000256" key="5">
    <source>
        <dbReference type="ARBA" id="ARBA00022927"/>
    </source>
</evidence>
<dbReference type="EMBL" id="JACRYT010000003">
    <property type="protein sequence ID" value="MBC6679136.1"/>
    <property type="molecule type" value="Genomic_DNA"/>
</dbReference>
<name>A0A923SQ19_9FIRM</name>
<dbReference type="GO" id="GO:0005886">
    <property type="term" value="C:plasma membrane"/>
    <property type="evidence" value="ECO:0007669"/>
    <property type="project" value="UniProtKB-SubCell"/>
</dbReference>
<feature type="transmembrane region" description="Helical" evidence="9">
    <location>
        <begin position="557"/>
        <end position="576"/>
    </location>
</feature>
<evidence type="ECO:0000256" key="2">
    <source>
        <dbReference type="ARBA" id="ARBA00022448"/>
    </source>
</evidence>
<dbReference type="GO" id="GO:0065002">
    <property type="term" value="P:intracellular protein transmembrane transport"/>
    <property type="evidence" value="ECO:0007669"/>
    <property type="project" value="UniProtKB-UniRule"/>
</dbReference>
<comment type="similarity">
    <text evidence="10">Belongs to the SecD/SecF family. SecF subfamily.</text>
</comment>
<evidence type="ECO:0000256" key="7">
    <source>
        <dbReference type="ARBA" id="ARBA00023010"/>
    </source>
</evidence>
<comment type="caution">
    <text evidence="9">Lacks conserved residue(s) required for the propagation of feature annotation.</text>
</comment>
<dbReference type="NCBIfam" id="TIGR01129">
    <property type="entry name" value="secD"/>
    <property type="match status" value="1"/>
</dbReference>
<dbReference type="SUPFAM" id="SSF82866">
    <property type="entry name" value="Multidrug efflux transporter AcrB transmembrane domain"/>
    <property type="match status" value="2"/>
</dbReference>
<evidence type="ECO:0000313" key="15">
    <source>
        <dbReference type="Proteomes" id="UP000602647"/>
    </source>
</evidence>
<comment type="subunit">
    <text evidence="10">Forms a complex with SecD. Part of the essential Sec protein translocation apparatus which comprises SecA, SecYEG and auxiliary proteins SecDF. Other proteins may also be involved.</text>
</comment>
<evidence type="ECO:0000256" key="3">
    <source>
        <dbReference type="ARBA" id="ARBA00022475"/>
    </source>
</evidence>
<comment type="subcellular location">
    <subcellularLocation>
        <location evidence="1 9">Cell membrane</location>
        <topology evidence="1 9">Multi-pass membrane protein</topology>
    </subcellularLocation>
</comment>
<feature type="transmembrane region" description="Helical" evidence="9">
    <location>
        <begin position="380"/>
        <end position="406"/>
    </location>
</feature>
<comment type="caution">
    <text evidence="14">The sequence shown here is derived from an EMBL/GenBank/DDBJ whole genome shotgun (WGS) entry which is preliminary data.</text>
</comment>
<dbReference type="Gene3D" id="3.30.70.3220">
    <property type="match status" value="1"/>
</dbReference>
<dbReference type="AlphaFoldDB" id="A0A923SQ19"/>
<dbReference type="InterPro" id="IPR022646">
    <property type="entry name" value="SecD/SecF_CS"/>
</dbReference>
<evidence type="ECO:0000256" key="1">
    <source>
        <dbReference type="ARBA" id="ARBA00004651"/>
    </source>
</evidence>